<keyword evidence="4 6" id="KW-0472">Membrane</keyword>
<dbReference type="InterPro" id="IPR051694">
    <property type="entry name" value="Immunoregulatory_rcpt-like"/>
</dbReference>
<comment type="caution">
    <text evidence="7">The sequence shown here is derived from an EMBL/GenBank/DDBJ whole genome shotgun (WGS) entry which is preliminary data.</text>
</comment>
<evidence type="ECO:0000313" key="8">
    <source>
        <dbReference type="Proteomes" id="UP001243330"/>
    </source>
</evidence>
<reference evidence="7" key="1">
    <citation type="submission" date="2023-01" db="EMBL/GenBank/DDBJ databases">
        <title>Colletotrichum chrysophilum M932 genome sequence.</title>
        <authorList>
            <person name="Baroncelli R."/>
        </authorList>
    </citation>
    <scope>NUCLEOTIDE SEQUENCE</scope>
    <source>
        <strain evidence="7">M932</strain>
    </source>
</reference>
<keyword evidence="2 6" id="KW-0812">Transmembrane</keyword>
<comment type="subcellular location">
    <subcellularLocation>
        <location evidence="1">Membrane</location>
        <topology evidence="1">Single-pass membrane protein</topology>
    </subcellularLocation>
</comment>
<gene>
    <name evidence="7" type="ORF">CCHR01_15582</name>
</gene>
<accession>A0AAD9A7G8</accession>
<evidence type="ECO:0000256" key="1">
    <source>
        <dbReference type="ARBA" id="ARBA00004167"/>
    </source>
</evidence>
<feature type="region of interest" description="Disordered" evidence="5">
    <location>
        <begin position="186"/>
        <end position="218"/>
    </location>
</feature>
<feature type="region of interest" description="Disordered" evidence="5">
    <location>
        <begin position="253"/>
        <end position="326"/>
    </location>
</feature>
<dbReference type="EMBL" id="JAQOWY010000456">
    <property type="protein sequence ID" value="KAK1841795.1"/>
    <property type="molecule type" value="Genomic_DNA"/>
</dbReference>
<keyword evidence="3 6" id="KW-1133">Transmembrane helix</keyword>
<evidence type="ECO:0000256" key="5">
    <source>
        <dbReference type="SAM" id="MobiDB-lite"/>
    </source>
</evidence>
<feature type="compositionally biased region" description="Low complexity" evidence="5">
    <location>
        <begin position="254"/>
        <end position="266"/>
    </location>
</feature>
<evidence type="ECO:0000256" key="4">
    <source>
        <dbReference type="ARBA" id="ARBA00023136"/>
    </source>
</evidence>
<organism evidence="7 8">
    <name type="scientific">Colletotrichum chrysophilum</name>
    <dbReference type="NCBI Taxonomy" id="1836956"/>
    <lineage>
        <taxon>Eukaryota</taxon>
        <taxon>Fungi</taxon>
        <taxon>Dikarya</taxon>
        <taxon>Ascomycota</taxon>
        <taxon>Pezizomycotina</taxon>
        <taxon>Sordariomycetes</taxon>
        <taxon>Hypocreomycetidae</taxon>
        <taxon>Glomerellales</taxon>
        <taxon>Glomerellaceae</taxon>
        <taxon>Colletotrichum</taxon>
        <taxon>Colletotrichum gloeosporioides species complex</taxon>
    </lineage>
</organism>
<name>A0AAD9A7G8_9PEZI</name>
<evidence type="ECO:0000313" key="7">
    <source>
        <dbReference type="EMBL" id="KAK1841795.1"/>
    </source>
</evidence>
<dbReference type="PANTHER" id="PTHR15549:SF30">
    <property type="entry name" value="MID2 DOMAIN-CONTAINING PROTEIN"/>
    <property type="match status" value="1"/>
</dbReference>
<dbReference type="GO" id="GO:0016020">
    <property type="term" value="C:membrane"/>
    <property type="evidence" value="ECO:0007669"/>
    <property type="project" value="UniProtKB-SubCell"/>
</dbReference>
<dbReference type="PANTHER" id="PTHR15549">
    <property type="entry name" value="PAIRED IMMUNOGLOBULIN-LIKE TYPE 2 RECEPTOR"/>
    <property type="match status" value="1"/>
</dbReference>
<dbReference type="AlphaFoldDB" id="A0AAD9A7G8"/>
<sequence>MTPFRPVFLRFFAVPSVSFGFAAREACVPVSHSPAYTRSTVTMLSLTFVKACVLTAAGALASTAIAESTWIRPDASGDSNFRGWYIQGVTTSPKWCANGQFRITSAGYAGCCTDTKCPLPTDCRSNVITWDGGSTQDCNAGATCWTMSVYATPPADGAFNRDIWCAGANTETELFLSIAATATSSSSTGQATSTSTSASTPTNTSAGSDSGSGSGSSSKAWIAGVVVGPLVGTALGVLVFFMLRRRWKKKHADAAAPEGQDGAAAGHGMQQDWSKQTPPGYTQQQWQASPQPPPSEMETNRWAGGPREMDSGYPAAELDGGHVARN</sequence>
<protein>
    <submittedName>
        <fullName evidence="7">Uncharacterized protein</fullName>
    </submittedName>
</protein>
<dbReference type="GO" id="GO:0071944">
    <property type="term" value="C:cell periphery"/>
    <property type="evidence" value="ECO:0007669"/>
    <property type="project" value="UniProtKB-ARBA"/>
</dbReference>
<dbReference type="Proteomes" id="UP001243330">
    <property type="component" value="Unassembled WGS sequence"/>
</dbReference>
<feature type="transmembrane region" description="Helical" evidence="6">
    <location>
        <begin position="220"/>
        <end position="243"/>
    </location>
</feature>
<proteinExistence type="predicted"/>
<evidence type="ECO:0000256" key="2">
    <source>
        <dbReference type="ARBA" id="ARBA00022692"/>
    </source>
</evidence>
<feature type="compositionally biased region" description="Polar residues" evidence="5">
    <location>
        <begin position="271"/>
        <end position="282"/>
    </location>
</feature>
<evidence type="ECO:0000256" key="3">
    <source>
        <dbReference type="ARBA" id="ARBA00022989"/>
    </source>
</evidence>
<keyword evidence="8" id="KW-1185">Reference proteome</keyword>
<evidence type="ECO:0000256" key="6">
    <source>
        <dbReference type="SAM" id="Phobius"/>
    </source>
</evidence>
<dbReference type="CDD" id="cd12087">
    <property type="entry name" value="TM_EGFR-like"/>
    <property type="match status" value="1"/>
</dbReference>